<dbReference type="RefSeq" id="WP_284061450.1">
    <property type="nucleotide sequence ID" value="NZ_CP126158.1"/>
</dbReference>
<organism evidence="3 4">
    <name type="scientific">Halobaculum halobium</name>
    <dbReference type="NCBI Taxonomy" id="3032281"/>
    <lineage>
        <taxon>Archaea</taxon>
        <taxon>Methanobacteriati</taxon>
        <taxon>Methanobacteriota</taxon>
        <taxon>Stenosarchaea group</taxon>
        <taxon>Halobacteria</taxon>
        <taxon>Halobacteriales</taxon>
        <taxon>Haloferacaceae</taxon>
        <taxon>Halobaculum</taxon>
    </lineage>
</organism>
<feature type="transmembrane region" description="Helical" evidence="1">
    <location>
        <begin position="42"/>
        <end position="61"/>
    </location>
</feature>
<dbReference type="Proteomes" id="UP001596443">
    <property type="component" value="Unassembled WGS sequence"/>
</dbReference>
<dbReference type="GeneID" id="81210392"/>
<comment type="caution">
    <text evidence="3">The sequence shown here is derived from an EMBL/GenBank/DDBJ whole genome shotgun (WGS) entry which is preliminary data.</text>
</comment>
<name>A0ABD5TCV4_9EURY</name>
<keyword evidence="1" id="KW-1133">Transmembrane helix</keyword>
<keyword evidence="4" id="KW-1185">Reference proteome</keyword>
<dbReference type="EMBL" id="JBHSWX010000012">
    <property type="protein sequence ID" value="MFC6787277.1"/>
    <property type="molecule type" value="Genomic_DNA"/>
</dbReference>
<accession>A0ABD5TCV4</accession>
<keyword evidence="1" id="KW-0472">Membrane</keyword>
<dbReference type="AlphaFoldDB" id="A0ABD5TCV4"/>
<dbReference type="InterPro" id="IPR021309">
    <property type="entry name" value="YgaP-like_TM"/>
</dbReference>
<reference evidence="3 4" key="1">
    <citation type="journal article" date="2019" name="Int. J. Syst. Evol. Microbiol.">
        <title>The Global Catalogue of Microorganisms (GCM) 10K type strain sequencing project: providing services to taxonomists for standard genome sequencing and annotation.</title>
        <authorList>
            <consortium name="The Broad Institute Genomics Platform"/>
            <consortium name="The Broad Institute Genome Sequencing Center for Infectious Disease"/>
            <person name="Wu L."/>
            <person name="Ma J."/>
        </authorList>
    </citation>
    <scope>NUCLEOTIDE SEQUENCE [LARGE SCALE GENOMIC DNA]</scope>
    <source>
        <strain evidence="3 4">SYNS20</strain>
    </source>
</reference>
<dbReference type="Pfam" id="PF11127">
    <property type="entry name" value="YgaP-like_TM"/>
    <property type="match status" value="1"/>
</dbReference>
<evidence type="ECO:0000313" key="4">
    <source>
        <dbReference type="Proteomes" id="UP001596443"/>
    </source>
</evidence>
<sequence length="92" mass="9771">MNKNVGGIDRIARLILGPILVLAGIAGYAGLLALAVGPLPQALTAILVFLIGAILLVTGLVQKCPLNRLLGLDTYRQKKRGKSEEQAIIDQR</sequence>
<evidence type="ECO:0000259" key="2">
    <source>
        <dbReference type="Pfam" id="PF11127"/>
    </source>
</evidence>
<gene>
    <name evidence="3" type="ORF">ACFQFD_15105</name>
</gene>
<evidence type="ECO:0000313" key="3">
    <source>
        <dbReference type="EMBL" id="MFC6787277.1"/>
    </source>
</evidence>
<feature type="transmembrane region" description="Helical" evidence="1">
    <location>
        <begin position="12"/>
        <end position="36"/>
    </location>
</feature>
<feature type="domain" description="Inner membrane protein YgaP-like transmembrane" evidence="2">
    <location>
        <begin position="1"/>
        <end position="77"/>
    </location>
</feature>
<proteinExistence type="predicted"/>
<protein>
    <submittedName>
        <fullName evidence="3">DUF2892 domain-containing protein</fullName>
    </submittedName>
</protein>
<keyword evidence="1" id="KW-0812">Transmembrane</keyword>
<evidence type="ECO:0000256" key="1">
    <source>
        <dbReference type="SAM" id="Phobius"/>
    </source>
</evidence>